<name>A0A1H6B300_9BACT</name>
<protein>
    <submittedName>
        <fullName evidence="2">Uncharacterized protein</fullName>
    </submittedName>
</protein>
<keyword evidence="1" id="KW-1133">Transmembrane helix</keyword>
<proteinExistence type="predicted"/>
<gene>
    <name evidence="2" type="ORF">SAMN05421819_3424</name>
</gene>
<organism evidence="2 3">
    <name type="scientific">Bryocella elongata</name>
    <dbReference type="NCBI Taxonomy" id="863522"/>
    <lineage>
        <taxon>Bacteria</taxon>
        <taxon>Pseudomonadati</taxon>
        <taxon>Acidobacteriota</taxon>
        <taxon>Terriglobia</taxon>
        <taxon>Terriglobales</taxon>
        <taxon>Acidobacteriaceae</taxon>
        <taxon>Bryocella</taxon>
    </lineage>
</organism>
<evidence type="ECO:0000313" key="3">
    <source>
        <dbReference type="Proteomes" id="UP000236728"/>
    </source>
</evidence>
<evidence type="ECO:0000256" key="1">
    <source>
        <dbReference type="SAM" id="Phobius"/>
    </source>
</evidence>
<reference evidence="2 3" key="1">
    <citation type="submission" date="2016-10" db="EMBL/GenBank/DDBJ databases">
        <authorList>
            <person name="de Groot N.N."/>
        </authorList>
    </citation>
    <scope>NUCLEOTIDE SEQUENCE [LARGE SCALE GENOMIC DNA]</scope>
    <source>
        <strain evidence="2 3">DSM 22489</strain>
    </source>
</reference>
<feature type="transmembrane region" description="Helical" evidence="1">
    <location>
        <begin position="31"/>
        <end position="55"/>
    </location>
</feature>
<keyword evidence="1" id="KW-0812">Transmembrane</keyword>
<keyword evidence="3" id="KW-1185">Reference proteome</keyword>
<evidence type="ECO:0000313" key="2">
    <source>
        <dbReference type="EMBL" id="SEG54486.1"/>
    </source>
</evidence>
<sequence>MFEGRWFSLSLYLAADRRIDAVEYSLLGVSLVGAVVATLHVCGIGAPQLLALLFAR</sequence>
<keyword evidence="1" id="KW-0472">Membrane</keyword>
<dbReference type="RefSeq" id="WP_160115212.1">
    <property type="nucleotide sequence ID" value="NZ_FNVA01000006.1"/>
</dbReference>
<dbReference type="AlphaFoldDB" id="A0A1H6B300"/>
<accession>A0A1H6B300</accession>
<dbReference type="Proteomes" id="UP000236728">
    <property type="component" value="Unassembled WGS sequence"/>
</dbReference>
<dbReference type="EMBL" id="FNVA01000006">
    <property type="protein sequence ID" value="SEG54486.1"/>
    <property type="molecule type" value="Genomic_DNA"/>
</dbReference>